<gene>
    <name evidence="2" type="ordered locus">BC1003_0651</name>
</gene>
<evidence type="ECO:0000313" key="2">
    <source>
        <dbReference type="EMBL" id="ADN56650.1"/>
    </source>
</evidence>
<dbReference type="EMBL" id="CP002217">
    <property type="protein sequence ID" value="ADN56650.1"/>
    <property type="molecule type" value="Genomic_DNA"/>
</dbReference>
<dbReference type="InterPro" id="IPR003673">
    <property type="entry name" value="CoA-Trfase_fam_III"/>
</dbReference>
<dbReference type="AlphaFoldDB" id="E1T956"/>
<reference evidence="2" key="1">
    <citation type="submission" date="2010-09" db="EMBL/GenBank/DDBJ databases">
        <title>Complete sequence of chromosome1 of Burkholderia sp. CCGE1003.</title>
        <authorList>
            <consortium name="US DOE Joint Genome Institute"/>
            <person name="Lucas S."/>
            <person name="Copeland A."/>
            <person name="Lapidus A."/>
            <person name="Cheng J.-F."/>
            <person name="Bruce D."/>
            <person name="Goodwin L."/>
            <person name="Pitluck S."/>
            <person name="Daligault H."/>
            <person name="Davenport K."/>
            <person name="Detter J.C."/>
            <person name="Han C."/>
            <person name="Tapia R."/>
            <person name="Land M."/>
            <person name="Hauser L."/>
            <person name="Jeffries C."/>
            <person name="Kyrpides N."/>
            <person name="Ivanova N."/>
            <person name="Ovchinnikova G."/>
            <person name="Martinez-Romero E."/>
            <person name="Rogel M.A."/>
            <person name="Auchtung J."/>
            <person name="Tiedje J.M."/>
            <person name="Woyke T."/>
        </authorList>
    </citation>
    <scope>NUCLEOTIDE SEQUENCE</scope>
    <source>
        <strain evidence="2">CCGE1003</strain>
    </source>
</reference>
<dbReference type="InterPro" id="IPR050483">
    <property type="entry name" value="CoA-transferase_III_domain"/>
</dbReference>
<dbReference type="InterPro" id="IPR023606">
    <property type="entry name" value="CoA-Trfase_III_dom_1_sf"/>
</dbReference>
<dbReference type="PANTHER" id="PTHR48207">
    <property type="entry name" value="SUCCINATE--HYDROXYMETHYLGLUTARATE COA-TRANSFERASE"/>
    <property type="match status" value="1"/>
</dbReference>
<dbReference type="InterPro" id="IPR044855">
    <property type="entry name" value="CoA-Trfase_III_dom3_sf"/>
</dbReference>
<dbReference type="Pfam" id="PF02515">
    <property type="entry name" value="CoA_transf_3"/>
    <property type="match status" value="1"/>
</dbReference>
<dbReference type="eggNOG" id="COG1804">
    <property type="taxonomic scope" value="Bacteria"/>
</dbReference>
<protein>
    <submittedName>
        <fullName evidence="2">L-carnitine dehydratase/bile acid-inducible protein F</fullName>
    </submittedName>
</protein>
<dbReference type="OrthoDB" id="5294844at2"/>
<sequence>MTAPLSHIRVLDLSRIMAGPWSGQIFADLGADVIKIERPGAGDDTRSWGPPFLQASDGTPSKESGYFLAVNRGKRSVAVDLATPEGQATVRAIAAQCDVVLENFKAGTLERYGLGYDDLKAVRPDLIYCSITGFGQDGPKAGHAAYDFMIQAMGGLMSVTGERDDLPGGGPQKVGVPIVDIMTGMYATIGVLAALARRAETGEGEHVDIAMLDVQVAFLANQAMNYLVSGKVPGRSGNRHPNIQPQDVFRCRDGHLVLAVGNDGQFRKFCEVIARTELAVDERFATNAQRVRNLPELLAIIREALLADDLAVWLAKLEAVAVPCGPINTIPMVFEDEQVRHREMLRHLPHPVSGRVPQVVSPIRLRNAPLAFDRAPPTLGQHTDEVLRELGIAGS</sequence>
<evidence type="ECO:0000256" key="1">
    <source>
        <dbReference type="ARBA" id="ARBA00022679"/>
    </source>
</evidence>
<dbReference type="HOGENOM" id="CLU_033975_0_0_4"/>
<organism evidence="2">
    <name type="scientific">Burkholderia sp. (strain CCGE1003)</name>
    <dbReference type="NCBI Taxonomy" id="640512"/>
    <lineage>
        <taxon>Bacteria</taxon>
        <taxon>Pseudomonadati</taxon>
        <taxon>Pseudomonadota</taxon>
        <taxon>Betaproteobacteria</taxon>
        <taxon>Burkholderiales</taxon>
        <taxon>Burkholderiaceae</taxon>
        <taxon>Burkholderia</taxon>
    </lineage>
</organism>
<keyword evidence="1" id="KW-0808">Transferase</keyword>
<dbReference type="Gene3D" id="3.40.50.10540">
    <property type="entry name" value="Crotonobetainyl-coa:carnitine coa-transferase, domain 1"/>
    <property type="match status" value="1"/>
</dbReference>
<name>E1T956_BURSG</name>
<dbReference type="STRING" id="640512.BC1003_0651"/>
<accession>E1T956</accession>
<dbReference type="Gene3D" id="3.30.1540.10">
    <property type="entry name" value="formyl-coa transferase, domain 3"/>
    <property type="match status" value="1"/>
</dbReference>
<proteinExistence type="predicted"/>
<dbReference type="SUPFAM" id="SSF89796">
    <property type="entry name" value="CoA-transferase family III (CaiB/BaiF)"/>
    <property type="match status" value="1"/>
</dbReference>
<dbReference type="KEGG" id="bgf:BC1003_0651"/>
<dbReference type="GO" id="GO:0008410">
    <property type="term" value="F:CoA-transferase activity"/>
    <property type="evidence" value="ECO:0007669"/>
    <property type="project" value="TreeGrafter"/>
</dbReference>
<dbReference type="PANTHER" id="PTHR48207:SF3">
    <property type="entry name" value="SUCCINATE--HYDROXYMETHYLGLUTARATE COA-TRANSFERASE"/>
    <property type="match status" value="1"/>
</dbReference>